<feature type="transmembrane region" description="Helical" evidence="1">
    <location>
        <begin position="12"/>
        <end position="32"/>
    </location>
</feature>
<proteinExistence type="predicted"/>
<accession>A0A101M3R0</accession>
<gene>
    <name evidence="2" type="ORF">ABT39_MTgene123</name>
</gene>
<geneLocation type="mitochondrion" evidence="2"/>
<keyword evidence="1" id="KW-0472">Membrane</keyword>
<dbReference type="EMBL" id="LKAM01000001">
    <property type="protein sequence ID" value="KUM50280.1"/>
    <property type="molecule type" value="Genomic_DNA"/>
</dbReference>
<evidence type="ECO:0000313" key="2">
    <source>
        <dbReference type="EMBL" id="KUM50280.1"/>
    </source>
</evidence>
<sequence>MAHTNGLAYPKTWLLPPITIHFLLYTFGSWMMKIETIWMKPEIATIKSSSTKRVKSMKNRKIGESPHVRFP</sequence>
<evidence type="ECO:0000256" key="1">
    <source>
        <dbReference type="SAM" id="Phobius"/>
    </source>
</evidence>
<organism evidence="2">
    <name type="scientific">Picea glauca</name>
    <name type="common">White spruce</name>
    <name type="synonym">Pinus glauca</name>
    <dbReference type="NCBI Taxonomy" id="3330"/>
    <lineage>
        <taxon>Eukaryota</taxon>
        <taxon>Viridiplantae</taxon>
        <taxon>Streptophyta</taxon>
        <taxon>Embryophyta</taxon>
        <taxon>Tracheophyta</taxon>
        <taxon>Spermatophyta</taxon>
        <taxon>Pinopsida</taxon>
        <taxon>Pinidae</taxon>
        <taxon>Conifers I</taxon>
        <taxon>Pinales</taxon>
        <taxon>Pinaceae</taxon>
        <taxon>Picea</taxon>
    </lineage>
</organism>
<name>A0A101M3R0_PICGL</name>
<keyword evidence="1" id="KW-1133">Transmembrane helix</keyword>
<keyword evidence="1" id="KW-0812">Transmembrane</keyword>
<keyword evidence="2" id="KW-0496">Mitochondrion</keyword>
<protein>
    <submittedName>
        <fullName evidence="2">Uncharacterized protein</fullName>
    </submittedName>
</protein>
<comment type="caution">
    <text evidence="2">The sequence shown here is derived from an EMBL/GenBank/DDBJ whole genome shotgun (WGS) entry which is preliminary data.</text>
</comment>
<dbReference type="AlphaFoldDB" id="A0A101M3R0"/>
<reference evidence="2" key="1">
    <citation type="journal article" date="2015" name="Genome Biol. Evol.">
        <title>Organellar Genomes of White Spruce (Picea glauca): Assembly and Annotation.</title>
        <authorList>
            <person name="Jackman S.D."/>
            <person name="Warren R.L."/>
            <person name="Gibb E.A."/>
            <person name="Vandervalk B.P."/>
            <person name="Mohamadi H."/>
            <person name="Chu J."/>
            <person name="Raymond A."/>
            <person name="Pleasance S."/>
            <person name="Coope R."/>
            <person name="Wildung M.R."/>
            <person name="Ritland C.E."/>
            <person name="Bousquet J."/>
            <person name="Jones S.J."/>
            <person name="Bohlmann J."/>
            <person name="Birol I."/>
        </authorList>
    </citation>
    <scope>NUCLEOTIDE SEQUENCE [LARGE SCALE GENOMIC DNA]</scope>
    <source>
        <tissue evidence="2">Flushing bud</tissue>
    </source>
</reference>